<accession>A0A4Z2EWF9</accession>
<dbReference type="EMBL" id="SRLO01002313">
    <property type="protein sequence ID" value="TNN33215.1"/>
    <property type="molecule type" value="Genomic_DNA"/>
</dbReference>
<dbReference type="OrthoDB" id="8962908at2759"/>
<protein>
    <submittedName>
        <fullName evidence="1">Uncharacterized protein</fullName>
    </submittedName>
</protein>
<keyword evidence="2" id="KW-1185">Reference proteome</keyword>
<gene>
    <name evidence="1" type="ORF">EYF80_056623</name>
</gene>
<dbReference type="AlphaFoldDB" id="A0A4Z2EWF9"/>
<reference evidence="1 2" key="1">
    <citation type="submission" date="2019-03" db="EMBL/GenBank/DDBJ databases">
        <title>First draft genome of Liparis tanakae, snailfish: a comprehensive survey of snailfish specific genes.</title>
        <authorList>
            <person name="Kim W."/>
            <person name="Song I."/>
            <person name="Jeong J.-H."/>
            <person name="Kim D."/>
            <person name="Kim S."/>
            <person name="Ryu S."/>
            <person name="Song J.Y."/>
            <person name="Lee S.K."/>
        </authorList>
    </citation>
    <scope>NUCLEOTIDE SEQUENCE [LARGE SCALE GENOMIC DNA]</scope>
    <source>
        <tissue evidence="1">Muscle</tissue>
    </source>
</reference>
<evidence type="ECO:0000313" key="2">
    <source>
        <dbReference type="Proteomes" id="UP000314294"/>
    </source>
</evidence>
<evidence type="ECO:0000313" key="1">
    <source>
        <dbReference type="EMBL" id="TNN33215.1"/>
    </source>
</evidence>
<name>A0A4Z2EWF9_9TELE</name>
<organism evidence="1 2">
    <name type="scientific">Liparis tanakae</name>
    <name type="common">Tanaka's snailfish</name>
    <dbReference type="NCBI Taxonomy" id="230148"/>
    <lineage>
        <taxon>Eukaryota</taxon>
        <taxon>Metazoa</taxon>
        <taxon>Chordata</taxon>
        <taxon>Craniata</taxon>
        <taxon>Vertebrata</taxon>
        <taxon>Euteleostomi</taxon>
        <taxon>Actinopterygii</taxon>
        <taxon>Neopterygii</taxon>
        <taxon>Teleostei</taxon>
        <taxon>Neoteleostei</taxon>
        <taxon>Acanthomorphata</taxon>
        <taxon>Eupercaria</taxon>
        <taxon>Perciformes</taxon>
        <taxon>Cottioidei</taxon>
        <taxon>Cottales</taxon>
        <taxon>Liparidae</taxon>
        <taxon>Liparis</taxon>
    </lineage>
</organism>
<dbReference type="Proteomes" id="UP000314294">
    <property type="component" value="Unassembled WGS sequence"/>
</dbReference>
<sequence length="90" mass="9209">MGSSRVLVLVSGTGIRMSLLRQPRRLGPEGPTAEERPFLEEPSLVLALSLLTCDSAMSALSSASSSSCCSLRSLATLPLAPSSASSAACL</sequence>
<proteinExistence type="predicted"/>
<comment type="caution">
    <text evidence="1">The sequence shown here is derived from an EMBL/GenBank/DDBJ whole genome shotgun (WGS) entry which is preliminary data.</text>
</comment>